<feature type="region of interest" description="Disordered" evidence="1">
    <location>
        <begin position="1"/>
        <end position="95"/>
    </location>
</feature>
<name>S8EZ83_FOMSC</name>
<proteinExistence type="predicted"/>
<organism evidence="2 3">
    <name type="scientific">Fomitopsis schrenkii</name>
    <name type="common">Brown rot fungus</name>
    <dbReference type="NCBI Taxonomy" id="2126942"/>
    <lineage>
        <taxon>Eukaryota</taxon>
        <taxon>Fungi</taxon>
        <taxon>Dikarya</taxon>
        <taxon>Basidiomycota</taxon>
        <taxon>Agaricomycotina</taxon>
        <taxon>Agaricomycetes</taxon>
        <taxon>Polyporales</taxon>
        <taxon>Fomitopsis</taxon>
    </lineage>
</organism>
<evidence type="ECO:0000256" key="1">
    <source>
        <dbReference type="SAM" id="MobiDB-lite"/>
    </source>
</evidence>
<keyword evidence="3" id="KW-1185">Reference proteome</keyword>
<dbReference type="HOGENOM" id="CLU_1115773_0_0_1"/>
<dbReference type="Proteomes" id="UP000015241">
    <property type="component" value="Unassembled WGS sequence"/>
</dbReference>
<gene>
    <name evidence="2" type="ORF">FOMPIDRAFT_93494</name>
</gene>
<feature type="compositionally biased region" description="Polar residues" evidence="1">
    <location>
        <begin position="49"/>
        <end position="58"/>
    </location>
</feature>
<dbReference type="InParanoid" id="S8EZ83"/>
<evidence type="ECO:0000313" key="2">
    <source>
        <dbReference type="EMBL" id="EPS94840.1"/>
    </source>
</evidence>
<dbReference type="AlphaFoldDB" id="S8EZ83"/>
<feature type="compositionally biased region" description="Basic and acidic residues" evidence="1">
    <location>
        <begin position="28"/>
        <end position="47"/>
    </location>
</feature>
<evidence type="ECO:0000313" key="3">
    <source>
        <dbReference type="Proteomes" id="UP000015241"/>
    </source>
</evidence>
<accession>S8EZ83</accession>
<sequence>MPRSREDVTGENDGAHGEPTGDIATVDGKTRGGKGPEHDYVDADERPNPASSNRTPTLVSPDHDPSPFVPLPSSSNPQSSKVDEQRDANVRLTGAPATVVEQAECTRPLTPTGINVRRAAPARIKPRSLLQSVQAHLSLRPRSEHGGTKSGSSFLTAVPSHGADEVPQHDEDRNAARPSLLERLSDTLPDLPQDGAQIPIPREPSLYGDAPRSPHSATSFQAASAGIKAEERRSVDDSLTVMASTRTGE</sequence>
<feature type="compositionally biased region" description="Basic and acidic residues" evidence="1">
    <location>
        <begin position="162"/>
        <end position="175"/>
    </location>
</feature>
<dbReference type="OrthoDB" id="10668970at2759"/>
<dbReference type="EMBL" id="KE504221">
    <property type="protein sequence ID" value="EPS94840.1"/>
    <property type="molecule type" value="Genomic_DNA"/>
</dbReference>
<protein>
    <submittedName>
        <fullName evidence="2">Uncharacterized protein</fullName>
    </submittedName>
</protein>
<feature type="region of interest" description="Disordered" evidence="1">
    <location>
        <begin position="133"/>
        <end position="249"/>
    </location>
</feature>
<reference evidence="2 3" key="1">
    <citation type="journal article" date="2012" name="Science">
        <title>The Paleozoic origin of enzymatic lignin decomposition reconstructed from 31 fungal genomes.</title>
        <authorList>
            <person name="Floudas D."/>
            <person name="Binder M."/>
            <person name="Riley R."/>
            <person name="Barry K."/>
            <person name="Blanchette R.A."/>
            <person name="Henrissat B."/>
            <person name="Martinez A.T."/>
            <person name="Otillar R."/>
            <person name="Spatafora J.W."/>
            <person name="Yadav J.S."/>
            <person name="Aerts A."/>
            <person name="Benoit I."/>
            <person name="Boyd A."/>
            <person name="Carlson A."/>
            <person name="Copeland A."/>
            <person name="Coutinho P.M."/>
            <person name="de Vries R.P."/>
            <person name="Ferreira P."/>
            <person name="Findley K."/>
            <person name="Foster B."/>
            <person name="Gaskell J."/>
            <person name="Glotzer D."/>
            <person name="Gorecki P."/>
            <person name="Heitman J."/>
            <person name="Hesse C."/>
            <person name="Hori C."/>
            <person name="Igarashi K."/>
            <person name="Jurgens J.A."/>
            <person name="Kallen N."/>
            <person name="Kersten P."/>
            <person name="Kohler A."/>
            <person name="Kuees U."/>
            <person name="Kumar T.K.A."/>
            <person name="Kuo A."/>
            <person name="LaButti K."/>
            <person name="Larrondo L.F."/>
            <person name="Lindquist E."/>
            <person name="Ling A."/>
            <person name="Lombard V."/>
            <person name="Lucas S."/>
            <person name="Lundell T."/>
            <person name="Martin R."/>
            <person name="McLaughlin D.J."/>
            <person name="Morgenstern I."/>
            <person name="Morin E."/>
            <person name="Murat C."/>
            <person name="Nagy L.G."/>
            <person name="Nolan M."/>
            <person name="Ohm R.A."/>
            <person name="Patyshakuliyeva A."/>
            <person name="Rokas A."/>
            <person name="Ruiz-Duenas F.J."/>
            <person name="Sabat G."/>
            <person name="Salamov A."/>
            <person name="Samejima M."/>
            <person name="Schmutz J."/>
            <person name="Slot J.C."/>
            <person name="St John F."/>
            <person name="Stenlid J."/>
            <person name="Sun H."/>
            <person name="Sun S."/>
            <person name="Syed K."/>
            <person name="Tsang A."/>
            <person name="Wiebenga A."/>
            <person name="Young D."/>
            <person name="Pisabarro A."/>
            <person name="Eastwood D.C."/>
            <person name="Martin F."/>
            <person name="Cullen D."/>
            <person name="Grigoriev I.V."/>
            <person name="Hibbett D.S."/>
        </authorList>
    </citation>
    <scope>NUCLEOTIDE SEQUENCE</scope>
    <source>
        <strain evidence="3">FP-58527</strain>
    </source>
</reference>
<feature type="compositionally biased region" description="Basic and acidic residues" evidence="1">
    <location>
        <begin position="1"/>
        <end position="16"/>
    </location>
</feature>